<organism evidence="3 4">
    <name type="scientific">Phlyctema vagabunda</name>
    <dbReference type="NCBI Taxonomy" id="108571"/>
    <lineage>
        <taxon>Eukaryota</taxon>
        <taxon>Fungi</taxon>
        <taxon>Dikarya</taxon>
        <taxon>Ascomycota</taxon>
        <taxon>Pezizomycotina</taxon>
        <taxon>Leotiomycetes</taxon>
        <taxon>Helotiales</taxon>
        <taxon>Dermateaceae</taxon>
        <taxon>Phlyctema</taxon>
    </lineage>
</organism>
<name>A0ABR4PV50_9HELO</name>
<reference evidence="3 4" key="1">
    <citation type="submission" date="2024-06" db="EMBL/GenBank/DDBJ databases">
        <title>Complete genome of Phlyctema vagabunda strain 19-DSS-EL-015.</title>
        <authorList>
            <person name="Fiorenzani C."/>
        </authorList>
    </citation>
    <scope>NUCLEOTIDE SEQUENCE [LARGE SCALE GENOMIC DNA]</scope>
    <source>
        <strain evidence="3 4">19-DSS-EL-015</strain>
    </source>
</reference>
<accession>A0ABR4PV50</accession>
<dbReference type="InterPro" id="IPR013094">
    <property type="entry name" value="AB_hydrolase_3"/>
</dbReference>
<evidence type="ECO:0000313" key="4">
    <source>
        <dbReference type="Proteomes" id="UP001629113"/>
    </source>
</evidence>
<evidence type="ECO:0000259" key="2">
    <source>
        <dbReference type="Pfam" id="PF07859"/>
    </source>
</evidence>
<dbReference type="Proteomes" id="UP001629113">
    <property type="component" value="Unassembled WGS sequence"/>
</dbReference>
<keyword evidence="4" id="KW-1185">Reference proteome</keyword>
<feature type="domain" description="Alpha/beta hydrolase fold-3" evidence="2">
    <location>
        <begin position="112"/>
        <end position="328"/>
    </location>
</feature>
<dbReference type="InterPro" id="IPR029058">
    <property type="entry name" value="AB_hydrolase_fold"/>
</dbReference>
<evidence type="ECO:0000313" key="3">
    <source>
        <dbReference type="EMBL" id="KAL3427201.1"/>
    </source>
</evidence>
<dbReference type="SUPFAM" id="SSF53474">
    <property type="entry name" value="alpha/beta-Hydrolases"/>
    <property type="match status" value="1"/>
</dbReference>
<evidence type="ECO:0000256" key="1">
    <source>
        <dbReference type="ARBA" id="ARBA00022801"/>
    </source>
</evidence>
<proteinExistence type="predicted"/>
<protein>
    <recommendedName>
        <fullName evidence="2">Alpha/beta hydrolase fold-3 domain-containing protein</fullName>
    </recommendedName>
</protein>
<dbReference type="Pfam" id="PF07859">
    <property type="entry name" value="Abhydrolase_3"/>
    <property type="match status" value="1"/>
</dbReference>
<comment type="caution">
    <text evidence="3">The sequence shown here is derived from an EMBL/GenBank/DDBJ whole genome shotgun (WGS) entry which is preliminary data.</text>
</comment>
<gene>
    <name evidence="3" type="ORF">PVAG01_00710</name>
</gene>
<sequence length="355" mass="39525">MATSSQKSVIVSHPLVNSIPPELAARFEPAYLEYYNKYSAGRLATHQVPIGEFRKDPAKYTPVYGRQLVDQGNLVITDHQCPVDKPQGSIIVRVFQPDPSIPVARPRPAYINHHGGGWVFGGLANDFDFCKRLSLETGCVCFDVDYRLAPEYPYPIPVEDSWTAFNWIRDHHEEFSIDLNRLAIGGCSAGGHLSAVTAISSRDAGIPVLLQILSMPICDLHVFSPTTSTLLPDQSYDSYREMYYSQPLPAERVAYFHKHFLGGKSYEDGEWKVSPIRLRDFQGLAPALLITAEMDPLRDEGEAYGKKLKDAGVTVEMHQIKGAPHTVMQMDDITEGGKLYNQIVVEALKGAFVVK</sequence>
<dbReference type="EMBL" id="JBFCZG010000001">
    <property type="protein sequence ID" value="KAL3427201.1"/>
    <property type="molecule type" value="Genomic_DNA"/>
</dbReference>
<dbReference type="PANTHER" id="PTHR48081:SF8">
    <property type="entry name" value="ALPHA_BETA HYDROLASE FOLD-3 DOMAIN-CONTAINING PROTEIN-RELATED"/>
    <property type="match status" value="1"/>
</dbReference>
<dbReference type="PANTHER" id="PTHR48081">
    <property type="entry name" value="AB HYDROLASE SUPERFAMILY PROTEIN C4A8.06C"/>
    <property type="match status" value="1"/>
</dbReference>
<dbReference type="InterPro" id="IPR050300">
    <property type="entry name" value="GDXG_lipolytic_enzyme"/>
</dbReference>
<keyword evidence="1" id="KW-0378">Hydrolase</keyword>
<dbReference type="Gene3D" id="3.40.50.1820">
    <property type="entry name" value="alpha/beta hydrolase"/>
    <property type="match status" value="1"/>
</dbReference>